<dbReference type="Proteomes" id="UP000027730">
    <property type="component" value="Unassembled WGS sequence"/>
</dbReference>
<name>A0A074WU13_9PEZI</name>
<protein>
    <recommendedName>
        <fullName evidence="7">PSI domain-containing protein</fullName>
    </recommendedName>
</protein>
<keyword evidence="6" id="KW-1185">Reference proteome</keyword>
<dbReference type="Pfam" id="PF01437">
    <property type="entry name" value="PSI"/>
    <property type="match status" value="1"/>
</dbReference>
<evidence type="ECO:0000313" key="5">
    <source>
        <dbReference type="EMBL" id="KEQ75054.1"/>
    </source>
</evidence>
<proteinExistence type="predicted"/>
<evidence type="ECO:0000256" key="2">
    <source>
        <dbReference type="ARBA" id="ARBA00023136"/>
    </source>
</evidence>
<accession>A0A074WU13</accession>
<keyword evidence="4" id="KW-1133">Transmembrane helix</keyword>
<keyword evidence="2 4" id="KW-0472">Membrane</keyword>
<comment type="subcellular location">
    <subcellularLocation>
        <location evidence="1">Membrane</location>
    </subcellularLocation>
</comment>
<dbReference type="RefSeq" id="XP_013429265.1">
    <property type="nucleotide sequence ID" value="XM_013573811.1"/>
</dbReference>
<evidence type="ECO:0000313" key="6">
    <source>
        <dbReference type="Proteomes" id="UP000027730"/>
    </source>
</evidence>
<evidence type="ECO:0000256" key="4">
    <source>
        <dbReference type="SAM" id="Phobius"/>
    </source>
</evidence>
<dbReference type="EMBL" id="KL584706">
    <property type="protein sequence ID" value="KEQ75054.1"/>
    <property type="molecule type" value="Genomic_DNA"/>
</dbReference>
<gene>
    <name evidence="5" type="ORF">M436DRAFT_71522</name>
</gene>
<sequence>MEQQQSINVVEDIMDMASRRKACWRESDCKSCLKSKHNCGWCPSSSTCVPVSGTLLSPISHPVCPLASERYELRTATLGCNCSTYTLLSIIITVFATIGALILLSGILWLLKWWGRLMRSGGWEIVVEEDGRVREGTWRRGALWPRWMVARR</sequence>
<dbReference type="InterPro" id="IPR002165">
    <property type="entry name" value="Plexin_repeat"/>
</dbReference>
<dbReference type="OrthoDB" id="5427091at2759"/>
<feature type="transmembrane region" description="Helical" evidence="4">
    <location>
        <begin position="87"/>
        <end position="111"/>
    </location>
</feature>
<dbReference type="GeneID" id="25414960"/>
<dbReference type="GO" id="GO:0016020">
    <property type="term" value="C:membrane"/>
    <property type="evidence" value="ECO:0007669"/>
    <property type="project" value="UniProtKB-SubCell"/>
</dbReference>
<keyword evidence="4" id="KW-0812">Transmembrane</keyword>
<dbReference type="STRING" id="1043004.A0A074WU13"/>
<reference evidence="5 6" key="1">
    <citation type="journal article" date="2014" name="BMC Genomics">
        <title>Genome sequencing of four Aureobasidium pullulans varieties: biotechnological potential, stress tolerance, and description of new species.</title>
        <authorList>
            <person name="Gostin Ar C."/>
            <person name="Ohm R.A."/>
            <person name="Kogej T."/>
            <person name="Sonjak S."/>
            <person name="Turk M."/>
            <person name="Zajc J."/>
            <person name="Zalar P."/>
            <person name="Grube M."/>
            <person name="Sun H."/>
            <person name="Han J."/>
            <person name="Sharma A."/>
            <person name="Chiniquy J."/>
            <person name="Ngan C.Y."/>
            <person name="Lipzen A."/>
            <person name="Barry K."/>
            <person name="Grigoriev I.V."/>
            <person name="Gunde-Cimerman N."/>
        </authorList>
    </citation>
    <scope>NUCLEOTIDE SEQUENCE [LARGE SCALE GENOMIC DNA]</scope>
    <source>
        <strain evidence="5 6">CBS 147.97</strain>
    </source>
</reference>
<dbReference type="AlphaFoldDB" id="A0A074WU13"/>
<organism evidence="5 6">
    <name type="scientific">Aureobasidium namibiae CBS 147.97</name>
    <dbReference type="NCBI Taxonomy" id="1043004"/>
    <lineage>
        <taxon>Eukaryota</taxon>
        <taxon>Fungi</taxon>
        <taxon>Dikarya</taxon>
        <taxon>Ascomycota</taxon>
        <taxon>Pezizomycotina</taxon>
        <taxon>Dothideomycetes</taxon>
        <taxon>Dothideomycetidae</taxon>
        <taxon>Dothideales</taxon>
        <taxon>Saccotheciaceae</taxon>
        <taxon>Aureobasidium</taxon>
    </lineage>
</organism>
<dbReference type="HOGENOM" id="CLU_128363_0_0_1"/>
<keyword evidence="3" id="KW-0325">Glycoprotein</keyword>
<evidence type="ECO:0000256" key="1">
    <source>
        <dbReference type="ARBA" id="ARBA00004370"/>
    </source>
</evidence>
<evidence type="ECO:0008006" key="7">
    <source>
        <dbReference type="Google" id="ProtNLM"/>
    </source>
</evidence>
<evidence type="ECO:0000256" key="3">
    <source>
        <dbReference type="ARBA" id="ARBA00023180"/>
    </source>
</evidence>